<evidence type="ECO:0000256" key="1">
    <source>
        <dbReference type="ARBA" id="ARBA00010996"/>
    </source>
</evidence>
<keyword evidence="2" id="KW-0479">Metal-binding</keyword>
<keyword evidence="5" id="KW-1185">Reference proteome</keyword>
<gene>
    <name evidence="4" type="ORF">GD597_15680</name>
</gene>
<keyword evidence="3" id="KW-1015">Disulfide bond</keyword>
<dbReference type="SUPFAM" id="SSF52833">
    <property type="entry name" value="Thioredoxin-like"/>
    <property type="match status" value="1"/>
</dbReference>
<accession>A0A8J8JSF3</accession>
<dbReference type="CDD" id="cd02968">
    <property type="entry name" value="SCO"/>
    <property type="match status" value="1"/>
</dbReference>
<feature type="binding site" evidence="2">
    <location>
        <position position="171"/>
    </location>
    <ligand>
        <name>Cu cation</name>
        <dbReference type="ChEBI" id="CHEBI:23378"/>
    </ligand>
</feature>
<dbReference type="GO" id="GO:0046872">
    <property type="term" value="F:metal ion binding"/>
    <property type="evidence" value="ECO:0007669"/>
    <property type="project" value="UniProtKB-KW"/>
</dbReference>
<dbReference type="AlphaFoldDB" id="A0A8J8JSF3"/>
<feature type="disulfide bond" description="Redox-active" evidence="3">
    <location>
        <begin position="84"/>
        <end position="88"/>
    </location>
</feature>
<dbReference type="InterPro" id="IPR036249">
    <property type="entry name" value="Thioredoxin-like_sf"/>
</dbReference>
<evidence type="ECO:0000256" key="2">
    <source>
        <dbReference type="PIRSR" id="PIRSR603782-1"/>
    </source>
</evidence>
<sequence>MKNKIKIIALAVSIFFIFSCNEKEEKECCKKDKNKTEEVVENETTSNESIFNLESKWIKQNKDSMSLSDLSTKITVAAMVFTHCESACPRIVADIQRIEKAFSKEELQNIQFLLITMDPERDTPERFVEFSTDHQLNDNWTCISSNNDATMEIANVLNVRVKPLADGGFDHSNTIHLIDKNGNIVFQQNGLAQEPTEIIEKIKTLIK</sequence>
<proteinExistence type="inferred from homology"/>
<comment type="similarity">
    <text evidence="1">Belongs to the SCO1/2 family.</text>
</comment>
<comment type="caution">
    <text evidence="4">The sequence shown here is derived from an EMBL/GenBank/DDBJ whole genome shotgun (WGS) entry which is preliminary data.</text>
</comment>
<name>A0A8J8JSF3_9BACT</name>
<dbReference type="InterPro" id="IPR003782">
    <property type="entry name" value="SCO1/SenC"/>
</dbReference>
<organism evidence="4 5">
    <name type="scientific">Limnovirga soli</name>
    <dbReference type="NCBI Taxonomy" id="2656915"/>
    <lineage>
        <taxon>Bacteria</taxon>
        <taxon>Pseudomonadati</taxon>
        <taxon>Bacteroidota</taxon>
        <taxon>Chitinophagia</taxon>
        <taxon>Chitinophagales</taxon>
        <taxon>Chitinophagaceae</taxon>
        <taxon>Limnovirga</taxon>
    </lineage>
</organism>
<dbReference type="EMBL" id="WHPF01000011">
    <property type="protein sequence ID" value="NNV56912.1"/>
    <property type="molecule type" value="Genomic_DNA"/>
</dbReference>
<protein>
    <submittedName>
        <fullName evidence="4">SCO family protein</fullName>
    </submittedName>
</protein>
<dbReference type="PROSITE" id="PS51257">
    <property type="entry name" value="PROKAR_LIPOPROTEIN"/>
    <property type="match status" value="1"/>
</dbReference>
<evidence type="ECO:0000313" key="5">
    <source>
        <dbReference type="Proteomes" id="UP000598971"/>
    </source>
</evidence>
<dbReference type="RefSeq" id="WP_171608853.1">
    <property type="nucleotide sequence ID" value="NZ_WHPF01000011.1"/>
</dbReference>
<dbReference type="Gene3D" id="3.40.30.10">
    <property type="entry name" value="Glutaredoxin"/>
    <property type="match status" value="1"/>
</dbReference>
<dbReference type="PANTHER" id="PTHR12151">
    <property type="entry name" value="ELECTRON TRANSPORT PROTIN SCO1/SENC FAMILY MEMBER"/>
    <property type="match status" value="1"/>
</dbReference>
<keyword evidence="2" id="KW-0186">Copper</keyword>
<dbReference type="Pfam" id="PF02630">
    <property type="entry name" value="SCO1-SenC"/>
    <property type="match status" value="1"/>
</dbReference>
<feature type="binding site" evidence="2">
    <location>
        <position position="88"/>
    </location>
    <ligand>
        <name>Cu cation</name>
        <dbReference type="ChEBI" id="CHEBI:23378"/>
    </ligand>
</feature>
<dbReference type="PANTHER" id="PTHR12151:SF25">
    <property type="entry name" value="LINALOOL DEHYDRATASE_ISOMERASE DOMAIN-CONTAINING PROTEIN"/>
    <property type="match status" value="1"/>
</dbReference>
<reference evidence="4" key="1">
    <citation type="submission" date="2019-10" db="EMBL/GenBank/DDBJ databases">
        <title>Draft genome sequence of Panacibacter sp. KCS-6.</title>
        <authorList>
            <person name="Yim K.J."/>
        </authorList>
    </citation>
    <scope>NUCLEOTIDE SEQUENCE</scope>
    <source>
        <strain evidence="4">KCS-6</strain>
    </source>
</reference>
<evidence type="ECO:0000256" key="3">
    <source>
        <dbReference type="PIRSR" id="PIRSR603782-2"/>
    </source>
</evidence>
<dbReference type="Proteomes" id="UP000598971">
    <property type="component" value="Unassembled WGS sequence"/>
</dbReference>
<evidence type="ECO:0000313" key="4">
    <source>
        <dbReference type="EMBL" id="NNV56912.1"/>
    </source>
</evidence>
<feature type="binding site" evidence="2">
    <location>
        <position position="84"/>
    </location>
    <ligand>
        <name>Cu cation</name>
        <dbReference type="ChEBI" id="CHEBI:23378"/>
    </ligand>
</feature>